<evidence type="ECO:0000256" key="4">
    <source>
        <dbReference type="ARBA" id="ARBA00001947"/>
    </source>
</evidence>
<dbReference type="EMBL" id="FWWY01000001">
    <property type="protein sequence ID" value="SMC02965.1"/>
    <property type="molecule type" value="Genomic_DNA"/>
</dbReference>
<feature type="active site" description="Proton acceptor" evidence="10 12">
    <location>
        <position position="36"/>
    </location>
</feature>
<dbReference type="Gene3D" id="3.20.20.70">
    <property type="entry name" value="Aldolase class I"/>
    <property type="match status" value="1"/>
</dbReference>
<dbReference type="OrthoDB" id="1645589at2"/>
<evidence type="ECO:0000256" key="1">
    <source>
        <dbReference type="ARBA" id="ARBA00001782"/>
    </source>
</evidence>
<feature type="binding site" evidence="10 14">
    <location>
        <begin position="143"/>
        <end position="146"/>
    </location>
    <ligand>
        <name>substrate</name>
    </ligand>
</feature>
<comment type="cofactor">
    <cofactor evidence="10 13">
        <name>a divalent metal cation</name>
        <dbReference type="ChEBI" id="CHEBI:60240"/>
    </cofactor>
    <text evidence="10 13">Binds 1 divalent metal cation per subunit.</text>
</comment>
<dbReference type="InterPro" id="IPR000056">
    <property type="entry name" value="Ribul_P_3_epim-like"/>
</dbReference>
<evidence type="ECO:0000256" key="12">
    <source>
        <dbReference type="PIRSR" id="PIRSR001461-1"/>
    </source>
</evidence>
<evidence type="ECO:0000256" key="5">
    <source>
        <dbReference type="ARBA" id="ARBA00001954"/>
    </source>
</evidence>
<feature type="binding site" evidence="14">
    <location>
        <position position="179"/>
    </location>
    <ligand>
        <name>substrate</name>
    </ligand>
</feature>
<dbReference type="CDD" id="cd00429">
    <property type="entry name" value="RPE"/>
    <property type="match status" value="1"/>
</dbReference>
<keyword evidence="9 10" id="KW-0413">Isomerase</keyword>
<feature type="binding site" evidence="10 14">
    <location>
        <begin position="199"/>
        <end position="200"/>
    </location>
    <ligand>
        <name>substrate</name>
    </ligand>
</feature>
<evidence type="ECO:0000256" key="10">
    <source>
        <dbReference type="HAMAP-Rule" id="MF_02227"/>
    </source>
</evidence>
<dbReference type="PROSITE" id="PS01085">
    <property type="entry name" value="RIBUL_P_3_EPIMER_1"/>
    <property type="match status" value="1"/>
</dbReference>
<feature type="binding site" evidence="10 13">
    <location>
        <position position="36"/>
    </location>
    <ligand>
        <name>a divalent metal cation</name>
        <dbReference type="ChEBI" id="CHEBI:60240"/>
    </ligand>
</feature>
<dbReference type="GO" id="GO:0006098">
    <property type="term" value="P:pentose-phosphate shunt"/>
    <property type="evidence" value="ECO:0007669"/>
    <property type="project" value="UniProtKB-UniRule"/>
</dbReference>
<keyword evidence="13" id="KW-0170">Cobalt</keyword>
<keyword evidence="16" id="KW-1185">Reference proteome</keyword>
<evidence type="ECO:0000256" key="8">
    <source>
        <dbReference type="ARBA" id="ARBA00022723"/>
    </source>
</evidence>
<comment type="cofactor">
    <cofactor evidence="4">
        <name>Zn(2+)</name>
        <dbReference type="ChEBI" id="CHEBI:29105"/>
    </cofactor>
</comment>
<dbReference type="InterPro" id="IPR011060">
    <property type="entry name" value="RibuloseP-bd_barrel"/>
</dbReference>
<dbReference type="SUPFAM" id="SSF51366">
    <property type="entry name" value="Ribulose-phoshate binding barrel"/>
    <property type="match status" value="1"/>
</dbReference>
<evidence type="ECO:0000313" key="16">
    <source>
        <dbReference type="Proteomes" id="UP000192660"/>
    </source>
</evidence>
<feature type="active site" description="Proton donor" evidence="10 12">
    <location>
        <position position="177"/>
    </location>
</feature>
<dbReference type="GO" id="GO:0005737">
    <property type="term" value="C:cytoplasm"/>
    <property type="evidence" value="ECO:0007669"/>
    <property type="project" value="UniProtKB-ARBA"/>
</dbReference>
<evidence type="ECO:0000256" key="13">
    <source>
        <dbReference type="PIRSR" id="PIRSR001461-2"/>
    </source>
</evidence>
<keyword evidence="8 10" id="KW-0479">Metal-binding</keyword>
<dbReference type="PIRSF" id="PIRSF001461">
    <property type="entry name" value="RPE"/>
    <property type="match status" value="1"/>
</dbReference>
<comment type="cofactor">
    <cofactor evidence="3">
        <name>Co(2+)</name>
        <dbReference type="ChEBI" id="CHEBI:48828"/>
    </cofactor>
</comment>
<dbReference type="InterPro" id="IPR026019">
    <property type="entry name" value="Ribul_P_3_epim"/>
</dbReference>
<dbReference type="STRING" id="28034.BFX07_05745"/>
<comment type="function">
    <text evidence="10">Catalyzes the reversible epimerization of D-ribulose 5-phosphate to D-xylulose 5-phosphate.</text>
</comment>
<comment type="pathway">
    <text evidence="10">Carbohydrate degradation.</text>
</comment>
<keyword evidence="10 11" id="KW-0119">Carbohydrate metabolism</keyword>
<dbReference type="HAMAP" id="MF_02227">
    <property type="entry name" value="RPE"/>
    <property type="match status" value="1"/>
</dbReference>
<feature type="binding site" evidence="10 13">
    <location>
        <position position="177"/>
    </location>
    <ligand>
        <name>a divalent metal cation</name>
        <dbReference type="ChEBI" id="CHEBI:60240"/>
    </ligand>
</feature>
<keyword evidence="13" id="KW-0862">Zinc</keyword>
<evidence type="ECO:0000256" key="6">
    <source>
        <dbReference type="ARBA" id="ARBA00009541"/>
    </source>
</evidence>
<comment type="similarity">
    <text evidence="6 10 11">Belongs to the ribulose-phosphate 3-epimerase family.</text>
</comment>
<accession>A0A1W1W9P7</accession>
<evidence type="ECO:0000256" key="3">
    <source>
        <dbReference type="ARBA" id="ARBA00001941"/>
    </source>
</evidence>
<evidence type="ECO:0000256" key="14">
    <source>
        <dbReference type="PIRSR" id="PIRSR001461-3"/>
    </source>
</evidence>
<evidence type="ECO:0000256" key="9">
    <source>
        <dbReference type="ARBA" id="ARBA00023235"/>
    </source>
</evidence>
<dbReference type="Proteomes" id="UP000192660">
    <property type="component" value="Unassembled WGS sequence"/>
</dbReference>
<dbReference type="GO" id="GO:0019323">
    <property type="term" value="P:pentose catabolic process"/>
    <property type="evidence" value="ECO:0007669"/>
    <property type="project" value="UniProtKB-UniRule"/>
</dbReference>
<comment type="cofactor">
    <cofactor evidence="2">
        <name>Mn(2+)</name>
        <dbReference type="ChEBI" id="CHEBI:29035"/>
    </cofactor>
</comment>
<name>A0A1W1W9P7_SULTA</name>
<dbReference type="AlphaFoldDB" id="A0A1W1W9P7"/>
<feature type="binding site" evidence="10 13">
    <location>
        <position position="34"/>
    </location>
    <ligand>
        <name>a divalent metal cation</name>
        <dbReference type="ChEBI" id="CHEBI:60240"/>
    </ligand>
</feature>
<evidence type="ECO:0000256" key="2">
    <source>
        <dbReference type="ARBA" id="ARBA00001936"/>
    </source>
</evidence>
<evidence type="ECO:0000313" key="15">
    <source>
        <dbReference type="EMBL" id="SMC02965.1"/>
    </source>
</evidence>
<keyword evidence="13" id="KW-0464">Manganese</keyword>
<feature type="binding site" evidence="10 13">
    <location>
        <position position="67"/>
    </location>
    <ligand>
        <name>a divalent metal cation</name>
        <dbReference type="ChEBI" id="CHEBI:60240"/>
    </ligand>
</feature>
<organism evidence="15 16">
    <name type="scientific">Sulfobacillus thermosulfidooxidans (strain DSM 9293 / VKM B-1269 / AT-1)</name>
    <dbReference type="NCBI Taxonomy" id="929705"/>
    <lineage>
        <taxon>Bacteria</taxon>
        <taxon>Bacillati</taxon>
        <taxon>Bacillota</taxon>
        <taxon>Clostridia</taxon>
        <taxon>Eubacteriales</taxon>
        <taxon>Clostridiales Family XVII. Incertae Sedis</taxon>
        <taxon>Sulfobacillus</taxon>
    </lineage>
</organism>
<protein>
    <recommendedName>
        <fullName evidence="7 10">Ribulose-phosphate 3-epimerase</fullName>
        <ecNumber evidence="7 10">5.1.3.1</ecNumber>
    </recommendedName>
</protein>
<evidence type="ECO:0000256" key="7">
    <source>
        <dbReference type="ARBA" id="ARBA00013188"/>
    </source>
</evidence>
<dbReference type="InterPro" id="IPR013785">
    <property type="entry name" value="Aldolase_TIM"/>
</dbReference>
<dbReference type="EC" id="5.1.3.1" evidence="7 10"/>
<feature type="binding site" evidence="10 14">
    <location>
        <position position="9"/>
    </location>
    <ligand>
        <name>substrate</name>
    </ligand>
</feature>
<dbReference type="PANTHER" id="PTHR11749">
    <property type="entry name" value="RIBULOSE-5-PHOSPHATE-3-EPIMERASE"/>
    <property type="match status" value="1"/>
</dbReference>
<comment type="catalytic activity">
    <reaction evidence="1 10 11">
        <text>D-ribulose 5-phosphate = D-xylulose 5-phosphate</text>
        <dbReference type="Rhea" id="RHEA:13677"/>
        <dbReference type="ChEBI" id="CHEBI:57737"/>
        <dbReference type="ChEBI" id="CHEBI:58121"/>
        <dbReference type="EC" id="5.1.3.1"/>
    </reaction>
</comment>
<feature type="binding site" evidence="10 14">
    <location>
        <position position="67"/>
    </location>
    <ligand>
        <name>substrate</name>
    </ligand>
</feature>
<dbReference type="GO" id="GO:0046872">
    <property type="term" value="F:metal ion binding"/>
    <property type="evidence" value="ECO:0007669"/>
    <property type="project" value="UniProtKB-UniRule"/>
</dbReference>
<dbReference type="RefSeq" id="WP_101494350.1">
    <property type="nucleotide sequence ID" value="NZ_FWWY01000001.1"/>
</dbReference>
<reference evidence="16" key="1">
    <citation type="submission" date="2017-04" db="EMBL/GenBank/DDBJ databases">
        <authorList>
            <person name="Varghese N."/>
            <person name="Submissions S."/>
        </authorList>
    </citation>
    <scope>NUCLEOTIDE SEQUENCE [LARGE SCALE GENOMIC DNA]</scope>
    <source>
        <strain evidence="16">DSM 9293</strain>
    </source>
</reference>
<dbReference type="FunFam" id="3.20.20.70:FF:000004">
    <property type="entry name" value="Ribulose-phosphate 3-epimerase"/>
    <property type="match status" value="1"/>
</dbReference>
<feature type="binding site" evidence="10">
    <location>
        <begin position="177"/>
        <end position="179"/>
    </location>
    <ligand>
        <name>substrate</name>
    </ligand>
</feature>
<dbReference type="NCBIfam" id="TIGR01163">
    <property type="entry name" value="rpe"/>
    <property type="match status" value="1"/>
</dbReference>
<dbReference type="Pfam" id="PF00834">
    <property type="entry name" value="Ribul_P_3_epim"/>
    <property type="match status" value="1"/>
</dbReference>
<dbReference type="NCBIfam" id="NF004076">
    <property type="entry name" value="PRK05581.1-4"/>
    <property type="match status" value="1"/>
</dbReference>
<dbReference type="GO" id="GO:0004750">
    <property type="term" value="F:D-ribulose-phosphate 3-epimerase activity"/>
    <property type="evidence" value="ECO:0007669"/>
    <property type="project" value="UniProtKB-UniRule"/>
</dbReference>
<comment type="cofactor">
    <cofactor evidence="5">
        <name>Fe(2+)</name>
        <dbReference type="ChEBI" id="CHEBI:29033"/>
    </cofactor>
</comment>
<gene>
    <name evidence="10" type="primary">rpe</name>
    <name evidence="15" type="ORF">SAMN00768000_0837</name>
</gene>
<sequence>MRNSLIAPSILSANFAHLGREVQDVLAGGADWIHIDVMDGQFVPNITMGPVVVESLRKDTTAHLDVHLMIVKPEQYIPDFLKAGADSISIHYEATPHVQRALDMIRSAGKKAGLALTPSTPIQVVENVLPDLDYVLVMTVNPGFGGQKYIPLMTEKVRNLRHLLDTSGYSQILIEVDGGINQNTAEAVSQAGAEILVVGSAIFGQPDRKHVIAQIREQAEHGMRQLQTH</sequence>
<proteinExistence type="inferred from homology"/>
<evidence type="ECO:0000256" key="11">
    <source>
        <dbReference type="PIRNR" id="PIRNR001461"/>
    </source>
</evidence>